<dbReference type="AlphaFoldDB" id="A0ABD1TT21"/>
<feature type="domain" description="Myb-like" evidence="2">
    <location>
        <begin position="377"/>
        <end position="430"/>
    </location>
</feature>
<feature type="domain" description="Myb-like" evidence="2">
    <location>
        <begin position="307"/>
        <end position="375"/>
    </location>
</feature>
<dbReference type="Pfam" id="PF13921">
    <property type="entry name" value="Myb_DNA-bind_6"/>
    <property type="match status" value="1"/>
</dbReference>
<dbReference type="EMBL" id="JBFOLJ010000008">
    <property type="protein sequence ID" value="KAL2515688.1"/>
    <property type="molecule type" value="Genomic_DNA"/>
</dbReference>
<evidence type="ECO:0000256" key="1">
    <source>
        <dbReference type="SAM" id="MobiDB-lite"/>
    </source>
</evidence>
<dbReference type="InterPro" id="IPR001005">
    <property type="entry name" value="SANT/Myb"/>
</dbReference>
<dbReference type="InterPro" id="IPR009057">
    <property type="entry name" value="Homeodomain-like_sf"/>
</dbReference>
<keyword evidence="4" id="KW-1185">Reference proteome</keyword>
<feature type="region of interest" description="Disordered" evidence="1">
    <location>
        <begin position="40"/>
        <end position="84"/>
    </location>
</feature>
<feature type="compositionally biased region" description="Basic and acidic residues" evidence="1">
    <location>
        <begin position="43"/>
        <end position="84"/>
    </location>
</feature>
<accession>A0ABD1TT21</accession>
<sequence>MGNNPNSLENIERKRRKREKNKYEYNICIEVNKDQQIPETESIAERKNGKEFDKGRKNKEFGRDHNDGCTEKRGDKTDGKEIGTCSEDCKVNAMEKVERKKWKREKKQGKGKDYKQDMLTMDQTCNIKEENDNKGKKKNDKLVGNCSNDPKPRKSNKKVRFSGHVEVFPPSDDSNSGEGDNEGEKLVRGKWFTQEEDEIVKKAVYNYIEEHELGEEGLYMIFNRRKYPEVKNCWKEIGNAIPYRPYTSVYVRASKLFQRAEHRGWTQEEYEIVLKYQKEHGNQWKALADELGKHRFHVRNAWVRIKLPNLKKGRWSQEEYQSLFDLVNADLKQRVYEEKRSKHGMLRDNISWTAISDKLGTRNQPKCCIKWYSQLASAMVAEGIWADADDYRLIGALFNLDACCIEDVDWDNLLDHRSGDVCRKRWNQMVLHIGHHGNKSFSEQVEVLTHRYCPYLLEAREAWDSKPRVP</sequence>
<feature type="domain" description="Myb-like" evidence="2">
    <location>
        <begin position="265"/>
        <end position="306"/>
    </location>
</feature>
<organism evidence="3 4">
    <name type="scientific">Forsythia ovata</name>
    <dbReference type="NCBI Taxonomy" id="205694"/>
    <lineage>
        <taxon>Eukaryota</taxon>
        <taxon>Viridiplantae</taxon>
        <taxon>Streptophyta</taxon>
        <taxon>Embryophyta</taxon>
        <taxon>Tracheophyta</taxon>
        <taxon>Spermatophyta</taxon>
        <taxon>Magnoliopsida</taxon>
        <taxon>eudicotyledons</taxon>
        <taxon>Gunneridae</taxon>
        <taxon>Pentapetalae</taxon>
        <taxon>asterids</taxon>
        <taxon>lamiids</taxon>
        <taxon>Lamiales</taxon>
        <taxon>Oleaceae</taxon>
        <taxon>Forsythieae</taxon>
        <taxon>Forsythia</taxon>
    </lineage>
</organism>
<reference evidence="4" key="1">
    <citation type="submission" date="2024-07" db="EMBL/GenBank/DDBJ databases">
        <title>Two chromosome-level genome assemblies of Korean endemic species Abeliophyllum distichum and Forsythia ovata (Oleaceae).</title>
        <authorList>
            <person name="Jang H."/>
        </authorList>
    </citation>
    <scope>NUCLEOTIDE SEQUENCE [LARGE SCALE GENOMIC DNA]</scope>
</reference>
<dbReference type="SMART" id="SM00717">
    <property type="entry name" value="SANT"/>
    <property type="match status" value="3"/>
</dbReference>
<dbReference type="Proteomes" id="UP001604277">
    <property type="component" value="Unassembled WGS sequence"/>
</dbReference>
<protein>
    <submittedName>
        <fullName evidence="3">DNA-binding protein REB1-like</fullName>
    </submittedName>
</protein>
<evidence type="ECO:0000259" key="2">
    <source>
        <dbReference type="PROSITE" id="PS50090"/>
    </source>
</evidence>
<evidence type="ECO:0000313" key="4">
    <source>
        <dbReference type="Proteomes" id="UP001604277"/>
    </source>
</evidence>
<proteinExistence type="predicted"/>
<gene>
    <name evidence="3" type="ORF">Fot_29659</name>
</gene>
<dbReference type="PANTHER" id="PTHR47430:SF4">
    <property type="entry name" value="GB|AAC33480.1"/>
    <property type="match status" value="1"/>
</dbReference>
<dbReference type="PANTHER" id="PTHR47430">
    <property type="entry name" value="GB|AAC33480.1"/>
    <property type="match status" value="1"/>
</dbReference>
<comment type="caution">
    <text evidence="3">The sequence shown here is derived from an EMBL/GenBank/DDBJ whole genome shotgun (WGS) entry which is preliminary data.</text>
</comment>
<dbReference type="Gene3D" id="1.10.10.60">
    <property type="entry name" value="Homeodomain-like"/>
    <property type="match status" value="2"/>
</dbReference>
<dbReference type="PROSITE" id="PS50090">
    <property type="entry name" value="MYB_LIKE"/>
    <property type="match status" value="3"/>
</dbReference>
<evidence type="ECO:0000313" key="3">
    <source>
        <dbReference type="EMBL" id="KAL2515688.1"/>
    </source>
</evidence>
<name>A0ABD1TT21_9LAMI</name>
<feature type="region of interest" description="Disordered" evidence="1">
    <location>
        <begin position="125"/>
        <end position="184"/>
    </location>
</feature>
<dbReference type="SUPFAM" id="SSF46689">
    <property type="entry name" value="Homeodomain-like"/>
    <property type="match status" value="1"/>
</dbReference>